<dbReference type="CDD" id="cd02970">
    <property type="entry name" value="PRX_like2"/>
    <property type="match status" value="1"/>
</dbReference>
<dbReference type="Proteomes" id="UP000198846">
    <property type="component" value="Unassembled WGS sequence"/>
</dbReference>
<dbReference type="STRING" id="283786.SAMN04487990_11099"/>
<gene>
    <name evidence="2" type="ORF">SAMN04487990_11099</name>
</gene>
<keyword evidence="3" id="KW-1185">Reference proteome</keyword>
<dbReference type="InterPro" id="IPR013766">
    <property type="entry name" value="Thioredoxin_domain"/>
</dbReference>
<dbReference type="AlphaFoldDB" id="A0A1H4ABY0"/>
<dbReference type="SUPFAM" id="SSF52833">
    <property type="entry name" value="Thioredoxin-like"/>
    <property type="match status" value="1"/>
</dbReference>
<dbReference type="InterPro" id="IPR036249">
    <property type="entry name" value="Thioredoxin-like_sf"/>
</dbReference>
<evidence type="ECO:0000313" key="2">
    <source>
        <dbReference type="EMBL" id="SEA33427.1"/>
    </source>
</evidence>
<dbReference type="Pfam" id="PF00578">
    <property type="entry name" value="AhpC-TSA"/>
    <property type="match status" value="1"/>
</dbReference>
<proteinExistence type="predicted"/>
<dbReference type="OrthoDB" id="9809746at2"/>
<dbReference type="RefSeq" id="WP_092134261.1">
    <property type="nucleotide sequence ID" value="NZ_FNQK01000010.1"/>
</dbReference>
<accession>A0A1H4ABY0</accession>
<feature type="domain" description="Thioredoxin" evidence="1">
    <location>
        <begin position="2"/>
        <end position="159"/>
    </location>
</feature>
<dbReference type="GO" id="GO:0016209">
    <property type="term" value="F:antioxidant activity"/>
    <property type="evidence" value="ECO:0007669"/>
    <property type="project" value="InterPro"/>
</dbReference>
<evidence type="ECO:0000259" key="1">
    <source>
        <dbReference type="PROSITE" id="PS51352"/>
    </source>
</evidence>
<organism evidence="2 3">
    <name type="scientific">Bizionia paragorgiae</name>
    <dbReference type="NCBI Taxonomy" id="283786"/>
    <lineage>
        <taxon>Bacteria</taxon>
        <taxon>Pseudomonadati</taxon>
        <taxon>Bacteroidota</taxon>
        <taxon>Flavobacteriia</taxon>
        <taxon>Flavobacteriales</taxon>
        <taxon>Flavobacteriaceae</taxon>
        <taxon>Bizionia</taxon>
    </lineage>
</organism>
<reference evidence="2 3" key="1">
    <citation type="submission" date="2016-10" db="EMBL/GenBank/DDBJ databases">
        <authorList>
            <person name="de Groot N.N."/>
        </authorList>
    </citation>
    <scope>NUCLEOTIDE SEQUENCE [LARGE SCALE GENOMIC DNA]</scope>
    <source>
        <strain evidence="2 3">DSM 23842</strain>
    </source>
</reference>
<evidence type="ECO:0000313" key="3">
    <source>
        <dbReference type="Proteomes" id="UP000198846"/>
    </source>
</evidence>
<dbReference type="InterPro" id="IPR000866">
    <property type="entry name" value="AhpC/TSA"/>
</dbReference>
<dbReference type="GO" id="GO:0016491">
    <property type="term" value="F:oxidoreductase activity"/>
    <property type="evidence" value="ECO:0007669"/>
    <property type="project" value="InterPro"/>
</dbReference>
<name>A0A1H4ABY0_BIZPA</name>
<dbReference type="Gene3D" id="3.40.30.10">
    <property type="entry name" value="Glutaredoxin"/>
    <property type="match status" value="1"/>
</dbReference>
<dbReference type="EMBL" id="FNQK01000010">
    <property type="protein sequence ID" value="SEA33427.1"/>
    <property type="molecule type" value="Genomic_DNA"/>
</dbReference>
<sequence length="168" mass="19255">MIKPREKTPDLNIQLVNGTQWKLSEQSPKNFTMILFYRGKHCPVCKKQLQELQASLSKFTERGVNVIAMSSDTEEVAQQTYKEWNIKDVPLGYGLPIEEARKWGLFISKGIKDEPEHFIEPGLFILTPESTVYWESIQSMPFGRPEFKDVLGGIDYILKADYPARGEA</sequence>
<dbReference type="PROSITE" id="PS51352">
    <property type="entry name" value="THIOREDOXIN_2"/>
    <property type="match status" value="1"/>
</dbReference>
<protein>
    <submittedName>
        <fullName evidence="2">Peroxiredoxin</fullName>
    </submittedName>
</protein>